<sequence>MKKMESNLIELVDKKKLWKHMQNFLKKKYVEELENYIEKEISNNLGIYIVRDGKKKIKHYSIFGEVDINLSRIKRNDTNKQIEKILEST</sequence>
<keyword evidence="2" id="KW-1185">Reference proteome</keyword>
<evidence type="ECO:0000313" key="2">
    <source>
        <dbReference type="Proteomes" id="UP000295518"/>
    </source>
</evidence>
<comment type="caution">
    <text evidence="1">The sequence shown here is derived from an EMBL/GenBank/DDBJ whole genome shotgun (WGS) entry which is preliminary data.</text>
</comment>
<organism evidence="1 2">
    <name type="scientific">Mycoplasma testudineum</name>
    <dbReference type="NCBI Taxonomy" id="244584"/>
    <lineage>
        <taxon>Bacteria</taxon>
        <taxon>Bacillati</taxon>
        <taxon>Mycoplasmatota</taxon>
        <taxon>Mollicutes</taxon>
        <taxon>Mycoplasmataceae</taxon>
        <taxon>Mycoplasma</taxon>
    </lineage>
</organism>
<dbReference type="Proteomes" id="UP000295518">
    <property type="component" value="Unassembled WGS sequence"/>
</dbReference>
<proteinExistence type="predicted"/>
<gene>
    <name evidence="1" type="ORF">EI74_0825</name>
</gene>
<reference evidence="1 2" key="1">
    <citation type="submission" date="2019-03" db="EMBL/GenBank/DDBJ databases">
        <title>Genomic Encyclopedia of Archaeal and Bacterial Type Strains, Phase II (KMG-II): from individual species to whole genera.</title>
        <authorList>
            <person name="Goeker M."/>
        </authorList>
    </citation>
    <scope>NUCLEOTIDE SEQUENCE [LARGE SCALE GENOMIC DNA]</scope>
    <source>
        <strain evidence="1 2">ATCC 700618</strain>
    </source>
</reference>
<evidence type="ECO:0000313" key="1">
    <source>
        <dbReference type="EMBL" id="TDO19006.1"/>
    </source>
</evidence>
<accession>A0A4R6IBN1</accession>
<feature type="non-terminal residue" evidence="1">
    <location>
        <position position="89"/>
    </location>
</feature>
<dbReference type="EMBL" id="SNWN01000016">
    <property type="protein sequence ID" value="TDO19006.1"/>
    <property type="molecule type" value="Genomic_DNA"/>
</dbReference>
<dbReference type="RefSeq" id="WP_133510007.1">
    <property type="nucleotide sequence ID" value="NZ_SNWN01000016.1"/>
</dbReference>
<protein>
    <submittedName>
        <fullName evidence="1">Uncharacterized protein</fullName>
    </submittedName>
</protein>
<name>A0A4R6IBN1_9MOLU</name>
<dbReference type="AlphaFoldDB" id="A0A4R6IBN1"/>